<dbReference type="Gene3D" id="1.10.390.10">
    <property type="entry name" value="Neutral Protease Domain 2"/>
    <property type="match status" value="1"/>
</dbReference>
<comment type="cofactor">
    <cofactor evidence="14">
        <name>Zn(2+)</name>
        <dbReference type="ChEBI" id="CHEBI:29105"/>
    </cofactor>
    <text evidence="14">Binds 1 zinc ion per subunit.</text>
</comment>
<protein>
    <recommendedName>
        <fullName evidence="5">Aminopeptidase N</fullName>
        <ecNumber evidence="4">3.4.11.2</ecNumber>
    </recommendedName>
    <alternativeName>
        <fullName evidence="12">Alanine aminopeptidase</fullName>
    </alternativeName>
    <alternativeName>
        <fullName evidence="13">Lysyl aminopeptidase</fullName>
    </alternativeName>
</protein>
<evidence type="ECO:0000256" key="10">
    <source>
        <dbReference type="ARBA" id="ARBA00022833"/>
    </source>
</evidence>
<evidence type="ECO:0000256" key="5">
    <source>
        <dbReference type="ARBA" id="ARBA00015611"/>
    </source>
</evidence>
<dbReference type="InterPro" id="IPR001930">
    <property type="entry name" value="Peptidase_M1"/>
</dbReference>
<dbReference type="EMBL" id="SDMQ01000001">
    <property type="protein sequence ID" value="TBT88437.1"/>
    <property type="molecule type" value="Genomic_DNA"/>
</dbReference>
<evidence type="ECO:0000256" key="14">
    <source>
        <dbReference type="PIRSR" id="PIRSR634015-3"/>
    </source>
</evidence>
<dbReference type="GO" id="GO:0008270">
    <property type="term" value="F:zinc ion binding"/>
    <property type="evidence" value="ECO:0007669"/>
    <property type="project" value="InterPro"/>
</dbReference>
<feature type="binding site" evidence="14">
    <location>
        <position position="293"/>
    </location>
    <ligand>
        <name>Zn(2+)</name>
        <dbReference type="ChEBI" id="CHEBI:29105"/>
        <note>catalytic</note>
    </ligand>
</feature>
<sequence>MWQDRPVRVVPDPYLPGHGDVSYAVEHYDLKLDYRTATNRLDATATLTIRALHPVTTLRLDLSGLHVDKVRVGGAKPPKYVHKARVLTVQLSAPLAVGERTTLQVGYSGKPGPVPGAHGPAGWEELTDGILVASQPYGAPSFYPCNDRADDRATYRIAVTTEAEYTAVATGRTASTTTRAGRTTSVFVEDAPTAPYLVSLVIGRLVDQALPGSGDRVTLVRPRATVVAGASPLLRLPTMLDALEGWFGPYPFHSYRAVVVDEPLEIPLEAMAMASFGTNHLADTWDNERLVVHELAHQWFGNKVTSALLSDIWLHEGFACYTEWLWSEHRGLGSADERAARHHKALPMQKQATPLSNPGMAAMFDDWVYKRGALTLHALRAALGDESFFTACRTWVADHEVVTTRAFVDHVARVTGTDQSALLAAWLDGVALPPCPRLKRP</sequence>
<evidence type="ECO:0000256" key="7">
    <source>
        <dbReference type="ARBA" id="ARBA00022670"/>
    </source>
</evidence>
<keyword evidence="8 14" id="KW-0479">Metal-binding</keyword>
<keyword evidence="6" id="KW-0963">Cytoplasm</keyword>
<dbReference type="PANTHER" id="PTHR45726:SF3">
    <property type="entry name" value="LEUKOTRIENE A-4 HYDROLASE"/>
    <property type="match status" value="1"/>
</dbReference>
<dbReference type="GO" id="GO:0016285">
    <property type="term" value="F:alanyl aminopeptidase activity"/>
    <property type="evidence" value="ECO:0007669"/>
    <property type="project" value="UniProtKB-EC"/>
</dbReference>
<dbReference type="InterPro" id="IPR045357">
    <property type="entry name" value="Aminopeptidase_N-like_N"/>
</dbReference>
<keyword evidence="9" id="KW-0378">Hydrolase</keyword>
<dbReference type="InterPro" id="IPR042097">
    <property type="entry name" value="Aminopeptidase_N-like_N_sf"/>
</dbReference>
<dbReference type="AlphaFoldDB" id="A0A4Q9KI22"/>
<comment type="subcellular location">
    <subcellularLocation>
        <location evidence="2">Cytoplasm</location>
    </subcellularLocation>
</comment>
<dbReference type="Pfam" id="PF17900">
    <property type="entry name" value="Peptidase_M1_N"/>
    <property type="match status" value="1"/>
</dbReference>
<evidence type="ECO:0000256" key="6">
    <source>
        <dbReference type="ARBA" id="ARBA00022490"/>
    </source>
</evidence>
<feature type="domain" description="Aminopeptidase N-like N-terminal" evidence="16">
    <location>
        <begin position="26"/>
        <end position="197"/>
    </location>
</feature>
<dbReference type="SUPFAM" id="SSF63737">
    <property type="entry name" value="Leukotriene A4 hydrolase N-terminal domain"/>
    <property type="match status" value="1"/>
</dbReference>
<keyword evidence="7" id="KW-0645">Protease</keyword>
<comment type="catalytic activity">
    <reaction evidence="1">
        <text>Release of an N-terminal amino acid, Xaa-|-Yaa- from a peptide, amide or arylamide. Xaa is preferably Ala, but may be most amino acids including Pro (slow action). When a terminal hydrophobic residue is followed by a prolyl residue, the two may be released as an intact Xaa-Pro dipeptide.</text>
        <dbReference type="EC" id="3.4.11.2"/>
    </reaction>
</comment>
<keyword evidence="11" id="KW-0482">Metalloprotease</keyword>
<evidence type="ECO:0000256" key="11">
    <source>
        <dbReference type="ARBA" id="ARBA00023049"/>
    </source>
</evidence>
<evidence type="ECO:0000313" key="17">
    <source>
        <dbReference type="EMBL" id="TBT88437.1"/>
    </source>
</evidence>
<dbReference type="Gene3D" id="2.60.40.1730">
    <property type="entry name" value="tricorn interacting facor f3 domain"/>
    <property type="match status" value="1"/>
</dbReference>
<dbReference type="Proteomes" id="UP000292373">
    <property type="component" value="Unassembled WGS sequence"/>
</dbReference>
<evidence type="ECO:0000256" key="8">
    <source>
        <dbReference type="ARBA" id="ARBA00022723"/>
    </source>
</evidence>
<evidence type="ECO:0000256" key="2">
    <source>
        <dbReference type="ARBA" id="ARBA00004496"/>
    </source>
</evidence>
<keyword evidence="18" id="KW-1185">Reference proteome</keyword>
<evidence type="ECO:0000313" key="18">
    <source>
        <dbReference type="Proteomes" id="UP000292373"/>
    </source>
</evidence>
<gene>
    <name evidence="17" type="ORF">ET989_00280</name>
</gene>
<feature type="binding site" evidence="14">
    <location>
        <position position="297"/>
    </location>
    <ligand>
        <name>Zn(2+)</name>
        <dbReference type="ChEBI" id="CHEBI:29105"/>
        <note>catalytic</note>
    </ligand>
</feature>
<comment type="caution">
    <text evidence="17">The sequence shown here is derived from an EMBL/GenBank/DDBJ whole genome shotgun (WGS) entry which is preliminary data.</text>
</comment>
<evidence type="ECO:0000256" key="3">
    <source>
        <dbReference type="ARBA" id="ARBA00010136"/>
    </source>
</evidence>
<dbReference type="InterPro" id="IPR014782">
    <property type="entry name" value="Peptidase_M1_dom"/>
</dbReference>
<evidence type="ECO:0000256" key="4">
    <source>
        <dbReference type="ARBA" id="ARBA00012564"/>
    </source>
</evidence>
<evidence type="ECO:0000256" key="13">
    <source>
        <dbReference type="ARBA" id="ARBA00031533"/>
    </source>
</evidence>
<evidence type="ECO:0000259" key="16">
    <source>
        <dbReference type="Pfam" id="PF17900"/>
    </source>
</evidence>
<proteinExistence type="inferred from homology"/>
<dbReference type="InterPro" id="IPR027268">
    <property type="entry name" value="Peptidase_M4/M1_CTD_sf"/>
</dbReference>
<evidence type="ECO:0000256" key="1">
    <source>
        <dbReference type="ARBA" id="ARBA00000098"/>
    </source>
</evidence>
<dbReference type="GO" id="GO:0006508">
    <property type="term" value="P:proteolysis"/>
    <property type="evidence" value="ECO:0007669"/>
    <property type="project" value="UniProtKB-KW"/>
</dbReference>
<evidence type="ECO:0000256" key="9">
    <source>
        <dbReference type="ARBA" id="ARBA00022801"/>
    </source>
</evidence>
<keyword evidence="10 14" id="KW-0862">Zinc</keyword>
<organism evidence="17 18">
    <name type="scientific">Propioniciclava sinopodophylli</name>
    <dbReference type="NCBI Taxonomy" id="1837344"/>
    <lineage>
        <taxon>Bacteria</taxon>
        <taxon>Bacillati</taxon>
        <taxon>Actinomycetota</taxon>
        <taxon>Actinomycetes</taxon>
        <taxon>Propionibacteriales</taxon>
        <taxon>Propionibacteriaceae</taxon>
        <taxon>Propioniciclava</taxon>
    </lineage>
</organism>
<dbReference type="EC" id="3.4.11.2" evidence="4"/>
<comment type="similarity">
    <text evidence="3">Belongs to the peptidase M1 family.</text>
</comment>
<dbReference type="GO" id="GO:0008237">
    <property type="term" value="F:metallopeptidase activity"/>
    <property type="evidence" value="ECO:0007669"/>
    <property type="project" value="UniProtKB-KW"/>
</dbReference>
<name>A0A4Q9KI22_9ACTN</name>
<accession>A0A4Q9KI22</accession>
<feature type="binding site" evidence="14">
    <location>
        <position position="316"/>
    </location>
    <ligand>
        <name>Zn(2+)</name>
        <dbReference type="ChEBI" id="CHEBI:29105"/>
        <note>catalytic</note>
    </ligand>
</feature>
<evidence type="ECO:0000256" key="12">
    <source>
        <dbReference type="ARBA" id="ARBA00029811"/>
    </source>
</evidence>
<dbReference type="PRINTS" id="PR00756">
    <property type="entry name" value="ALADIPTASE"/>
</dbReference>
<evidence type="ECO:0000259" key="15">
    <source>
        <dbReference type="Pfam" id="PF01433"/>
    </source>
</evidence>
<dbReference type="SUPFAM" id="SSF55486">
    <property type="entry name" value="Metalloproteases ('zincins'), catalytic domain"/>
    <property type="match status" value="1"/>
</dbReference>
<dbReference type="PANTHER" id="PTHR45726">
    <property type="entry name" value="LEUKOTRIENE A-4 HYDROLASE"/>
    <property type="match status" value="1"/>
</dbReference>
<dbReference type="CDD" id="cd09603">
    <property type="entry name" value="M1_APN_like"/>
    <property type="match status" value="1"/>
</dbReference>
<reference evidence="17 18" key="1">
    <citation type="submission" date="2019-01" db="EMBL/GenBank/DDBJ databases">
        <title>Lactibacter flavus gen. nov., sp. nov., a novel bacterium of the family Propionibacteriaceae isolated from raw milk and dairy products.</title>
        <authorList>
            <person name="Huptas C."/>
            <person name="Wenning M."/>
            <person name="Breitenwieser F."/>
            <person name="Doll E."/>
            <person name="Von Neubeck M."/>
            <person name="Busse H.-J."/>
            <person name="Scherer S."/>
        </authorList>
    </citation>
    <scope>NUCLEOTIDE SEQUENCE [LARGE SCALE GENOMIC DNA]</scope>
    <source>
        <strain evidence="17 18">KCTC 33808</strain>
    </source>
</reference>
<dbReference type="GO" id="GO:0005737">
    <property type="term" value="C:cytoplasm"/>
    <property type="evidence" value="ECO:0007669"/>
    <property type="project" value="UniProtKB-SubCell"/>
</dbReference>
<dbReference type="Pfam" id="PF01433">
    <property type="entry name" value="Peptidase_M1"/>
    <property type="match status" value="1"/>
</dbReference>
<dbReference type="OrthoDB" id="3885507at2"/>
<dbReference type="InterPro" id="IPR034015">
    <property type="entry name" value="M1_LTA4H"/>
</dbReference>
<feature type="domain" description="Peptidase M1 membrane alanine aminopeptidase" evidence="15">
    <location>
        <begin position="244"/>
        <end position="426"/>
    </location>
</feature>